<accession>A0ABN7AKJ8</accession>
<dbReference type="EMBL" id="AP028911">
    <property type="protein sequence ID" value="BES92773.1"/>
    <property type="molecule type" value="Genomic_DNA"/>
</dbReference>
<keyword evidence="2" id="KW-1185">Reference proteome</keyword>
<proteinExistence type="predicted"/>
<evidence type="ECO:0000313" key="1">
    <source>
        <dbReference type="EMBL" id="BES92773.1"/>
    </source>
</evidence>
<evidence type="ECO:0000313" key="2">
    <source>
        <dbReference type="Proteomes" id="UP001307889"/>
    </source>
</evidence>
<reference evidence="1 2" key="1">
    <citation type="submission" date="2023-09" db="EMBL/GenBank/DDBJ databases">
        <title>Nesidiocoris tenuis whole genome shotgun sequence.</title>
        <authorList>
            <person name="Shibata T."/>
            <person name="Shimoda M."/>
            <person name="Kobayashi T."/>
            <person name="Uehara T."/>
        </authorList>
    </citation>
    <scope>NUCLEOTIDE SEQUENCE [LARGE SCALE GENOMIC DNA]</scope>
    <source>
        <strain evidence="1 2">Japan</strain>
    </source>
</reference>
<gene>
    <name evidence="1" type="ORF">NTJ_05583</name>
</gene>
<organism evidence="1 2">
    <name type="scientific">Nesidiocoris tenuis</name>
    <dbReference type="NCBI Taxonomy" id="355587"/>
    <lineage>
        <taxon>Eukaryota</taxon>
        <taxon>Metazoa</taxon>
        <taxon>Ecdysozoa</taxon>
        <taxon>Arthropoda</taxon>
        <taxon>Hexapoda</taxon>
        <taxon>Insecta</taxon>
        <taxon>Pterygota</taxon>
        <taxon>Neoptera</taxon>
        <taxon>Paraneoptera</taxon>
        <taxon>Hemiptera</taxon>
        <taxon>Heteroptera</taxon>
        <taxon>Panheteroptera</taxon>
        <taxon>Cimicomorpha</taxon>
        <taxon>Miridae</taxon>
        <taxon>Dicyphina</taxon>
        <taxon>Nesidiocoris</taxon>
    </lineage>
</organism>
<sequence>MGHSCSFISDRFIRNKHSALTYHGGREAFGYTSGLDERARGRCRRLLSRTAQLGLLLARSSFNFASVRQFRRRAELDKYADTE</sequence>
<name>A0ABN7AKJ8_9HEMI</name>
<protein>
    <submittedName>
        <fullName evidence="1">Uncharacterized protein</fullName>
    </submittedName>
</protein>
<dbReference type="Proteomes" id="UP001307889">
    <property type="component" value="Chromosome 3"/>
</dbReference>